<feature type="compositionally biased region" description="Low complexity" evidence="1">
    <location>
        <begin position="58"/>
        <end position="70"/>
    </location>
</feature>
<evidence type="ECO:0000313" key="2">
    <source>
        <dbReference type="EMBL" id="MBO2454722.1"/>
    </source>
</evidence>
<proteinExistence type="predicted"/>
<dbReference type="EMBL" id="JAGEOJ010000028">
    <property type="protein sequence ID" value="MBO2454722.1"/>
    <property type="molecule type" value="Genomic_DNA"/>
</dbReference>
<dbReference type="RefSeq" id="WP_208262944.1">
    <property type="nucleotide sequence ID" value="NZ_JAGEOJ010000028.1"/>
</dbReference>
<keyword evidence="3" id="KW-1185">Reference proteome</keyword>
<evidence type="ECO:0000313" key="3">
    <source>
        <dbReference type="Proteomes" id="UP000669179"/>
    </source>
</evidence>
<feature type="compositionally biased region" description="Low complexity" evidence="1">
    <location>
        <begin position="124"/>
        <end position="141"/>
    </location>
</feature>
<comment type="caution">
    <text evidence="2">The sequence shown here is derived from an EMBL/GenBank/DDBJ whole genome shotgun (WGS) entry which is preliminary data.</text>
</comment>
<dbReference type="Proteomes" id="UP000669179">
    <property type="component" value="Unassembled WGS sequence"/>
</dbReference>
<accession>A0A939PKQ2</accession>
<feature type="compositionally biased region" description="Gly residues" evidence="1">
    <location>
        <begin position="95"/>
        <end position="109"/>
    </location>
</feature>
<protein>
    <submittedName>
        <fullName evidence="2">Uncharacterized protein</fullName>
    </submittedName>
</protein>
<feature type="region of interest" description="Disordered" evidence="1">
    <location>
        <begin position="44"/>
        <end position="160"/>
    </location>
</feature>
<reference evidence="2" key="1">
    <citation type="submission" date="2021-03" db="EMBL/GenBank/DDBJ databases">
        <authorList>
            <person name="Kanchanasin P."/>
            <person name="Saeng-In P."/>
            <person name="Phongsopitanun W."/>
            <person name="Yuki M."/>
            <person name="Kudo T."/>
            <person name="Ohkuma M."/>
            <person name="Tanasupawat S."/>
        </authorList>
    </citation>
    <scope>NUCLEOTIDE SEQUENCE</scope>
    <source>
        <strain evidence="2">GKU 128</strain>
    </source>
</reference>
<evidence type="ECO:0000256" key="1">
    <source>
        <dbReference type="SAM" id="MobiDB-lite"/>
    </source>
</evidence>
<gene>
    <name evidence="2" type="ORF">J4573_47070</name>
</gene>
<organism evidence="2 3">
    <name type="scientific">Actinomadura barringtoniae</name>
    <dbReference type="NCBI Taxonomy" id="1427535"/>
    <lineage>
        <taxon>Bacteria</taxon>
        <taxon>Bacillati</taxon>
        <taxon>Actinomycetota</taxon>
        <taxon>Actinomycetes</taxon>
        <taxon>Streptosporangiales</taxon>
        <taxon>Thermomonosporaceae</taxon>
        <taxon>Actinomadura</taxon>
    </lineage>
</organism>
<feature type="compositionally biased region" description="Gly residues" evidence="1">
    <location>
        <begin position="142"/>
        <end position="154"/>
    </location>
</feature>
<name>A0A939PKQ2_9ACTN</name>
<dbReference type="AlphaFoldDB" id="A0A939PKQ2"/>
<sequence>MPRPLRFTGSSSRGPARSTAALTLLTVTGATAVWAVVQVAEHAPRPGHGDLSPTSVTSSAAPDRPASRRAPAPPGASTVGPATTGAADPALPGTSGVGVPGTSGVGAPGTGTAWPGHPMPHHPAPGTHAPAHAPSHKPAGGAHSGKGQQGGQGQSGQSAAWIRAECARRFPGGPRRSACVTYLQQAMGR</sequence>